<accession>A0ABV9IEX6</accession>
<dbReference type="PROSITE" id="PS50850">
    <property type="entry name" value="MFS"/>
    <property type="match status" value="1"/>
</dbReference>
<dbReference type="PANTHER" id="PTHR23504:SF15">
    <property type="entry name" value="MAJOR FACILITATOR SUPERFAMILY (MFS) PROFILE DOMAIN-CONTAINING PROTEIN"/>
    <property type="match status" value="1"/>
</dbReference>
<dbReference type="PANTHER" id="PTHR23504">
    <property type="entry name" value="MAJOR FACILITATOR SUPERFAMILY DOMAIN-CONTAINING PROTEIN 10"/>
    <property type="match status" value="1"/>
</dbReference>
<evidence type="ECO:0000256" key="1">
    <source>
        <dbReference type="ARBA" id="ARBA00004141"/>
    </source>
</evidence>
<feature type="transmembrane region" description="Helical" evidence="7">
    <location>
        <begin position="257"/>
        <end position="279"/>
    </location>
</feature>
<dbReference type="Proteomes" id="UP001595952">
    <property type="component" value="Unassembled WGS sequence"/>
</dbReference>
<feature type="transmembrane region" description="Helical" evidence="7">
    <location>
        <begin position="381"/>
        <end position="400"/>
    </location>
</feature>
<comment type="caution">
    <text evidence="9">The sequence shown here is derived from an EMBL/GenBank/DDBJ whole genome shotgun (WGS) entry which is preliminary data.</text>
</comment>
<dbReference type="InterPro" id="IPR036259">
    <property type="entry name" value="MFS_trans_sf"/>
</dbReference>
<evidence type="ECO:0000256" key="5">
    <source>
        <dbReference type="ARBA" id="ARBA00022989"/>
    </source>
</evidence>
<keyword evidence="5 7" id="KW-1133">Transmembrane helix</keyword>
<keyword evidence="6 7" id="KW-0472">Membrane</keyword>
<feature type="domain" description="Major facilitator superfamily (MFS) profile" evidence="8">
    <location>
        <begin position="12"/>
        <end position="403"/>
    </location>
</feature>
<feature type="transmembrane region" description="Helical" evidence="7">
    <location>
        <begin position="12"/>
        <end position="37"/>
    </location>
</feature>
<evidence type="ECO:0000256" key="3">
    <source>
        <dbReference type="ARBA" id="ARBA00022448"/>
    </source>
</evidence>
<comment type="similarity">
    <text evidence="2">Belongs to the major facilitator superfamily. TCR/Tet family.</text>
</comment>
<evidence type="ECO:0000256" key="7">
    <source>
        <dbReference type="SAM" id="Phobius"/>
    </source>
</evidence>
<proteinExistence type="inferred from homology"/>
<keyword evidence="4 7" id="KW-0812">Transmembrane</keyword>
<dbReference type="InterPro" id="IPR005829">
    <property type="entry name" value="Sugar_transporter_CS"/>
</dbReference>
<evidence type="ECO:0000313" key="10">
    <source>
        <dbReference type="Proteomes" id="UP001595952"/>
    </source>
</evidence>
<evidence type="ECO:0000259" key="8">
    <source>
        <dbReference type="PROSITE" id="PS50850"/>
    </source>
</evidence>
<feature type="transmembrane region" description="Helical" evidence="7">
    <location>
        <begin position="315"/>
        <end position="338"/>
    </location>
</feature>
<evidence type="ECO:0000256" key="2">
    <source>
        <dbReference type="ARBA" id="ARBA00007520"/>
    </source>
</evidence>
<dbReference type="PROSITE" id="PS00216">
    <property type="entry name" value="SUGAR_TRANSPORT_1"/>
    <property type="match status" value="1"/>
</dbReference>
<feature type="transmembrane region" description="Helical" evidence="7">
    <location>
        <begin position="49"/>
        <end position="70"/>
    </location>
</feature>
<feature type="transmembrane region" description="Helical" evidence="7">
    <location>
        <begin position="224"/>
        <end position="245"/>
    </location>
</feature>
<name>A0ABV9IEX6_9DEIO</name>
<feature type="transmembrane region" description="Helical" evidence="7">
    <location>
        <begin position="82"/>
        <end position="101"/>
    </location>
</feature>
<dbReference type="SUPFAM" id="SSF103473">
    <property type="entry name" value="MFS general substrate transporter"/>
    <property type="match status" value="1"/>
</dbReference>
<sequence length="410" mass="41753">MTTTPASPPRPPLAFLLTTAFLFSIGMTLVFPVLPFIVLQYVPGAAQQAGVLGALGACFALLSFFSAPVMGALSDAYGRRPVLMLSLLGSAVGYVLFGVGGSLWMLFLGRGIDGLTAGGMSALFGYLADTVPEEERGKVFGQVGATVGAGFIVGPALGGALSHLSLSAPMFAAAAVCLLNLLWGAFILPESLRPEQRQRHFDAAHLNPLRQLRGALALPAVRRLVTVSVLFMLPFAIMQTVLALLGRDALHWGPAQMGTAFMVVGVCDIVAQGGLLPWLLRHLGEPGVARLGLALGVLGAAGLAALALWPTPALLYGAVILMGVGEGIFTASMGALLSNAAPADAQGRVQGGAQSFSSLAQVAGPLAAGQLYARTGGGGTFGLSAALILLALGVLVTGRAPQPQGTPDPA</sequence>
<feature type="transmembrane region" description="Helical" evidence="7">
    <location>
        <begin position="291"/>
        <end position="309"/>
    </location>
</feature>
<feature type="transmembrane region" description="Helical" evidence="7">
    <location>
        <begin position="170"/>
        <end position="189"/>
    </location>
</feature>
<evidence type="ECO:0000256" key="4">
    <source>
        <dbReference type="ARBA" id="ARBA00022692"/>
    </source>
</evidence>
<keyword evidence="3" id="KW-0813">Transport</keyword>
<dbReference type="Gene3D" id="1.20.1250.20">
    <property type="entry name" value="MFS general substrate transporter like domains"/>
    <property type="match status" value="1"/>
</dbReference>
<dbReference type="Pfam" id="PF07690">
    <property type="entry name" value="MFS_1"/>
    <property type="match status" value="1"/>
</dbReference>
<dbReference type="InterPro" id="IPR011701">
    <property type="entry name" value="MFS"/>
</dbReference>
<dbReference type="InterPro" id="IPR020846">
    <property type="entry name" value="MFS_dom"/>
</dbReference>
<dbReference type="PRINTS" id="PR01035">
    <property type="entry name" value="TCRTETA"/>
</dbReference>
<reference evidence="10" key="1">
    <citation type="journal article" date="2019" name="Int. J. Syst. Evol. Microbiol.">
        <title>The Global Catalogue of Microorganisms (GCM) 10K type strain sequencing project: providing services to taxonomists for standard genome sequencing and annotation.</title>
        <authorList>
            <consortium name="The Broad Institute Genomics Platform"/>
            <consortium name="The Broad Institute Genome Sequencing Center for Infectious Disease"/>
            <person name="Wu L."/>
            <person name="Ma J."/>
        </authorList>
    </citation>
    <scope>NUCLEOTIDE SEQUENCE [LARGE SCALE GENOMIC DNA]</scope>
    <source>
        <strain evidence="10">CCUG 55995</strain>
    </source>
</reference>
<keyword evidence="10" id="KW-1185">Reference proteome</keyword>
<dbReference type="EMBL" id="JBHSEI010000011">
    <property type="protein sequence ID" value="MFC4639950.1"/>
    <property type="molecule type" value="Genomic_DNA"/>
</dbReference>
<evidence type="ECO:0000256" key="6">
    <source>
        <dbReference type="ARBA" id="ARBA00023136"/>
    </source>
</evidence>
<feature type="transmembrane region" description="Helical" evidence="7">
    <location>
        <begin position="139"/>
        <end position="158"/>
    </location>
</feature>
<dbReference type="RefSeq" id="WP_380062938.1">
    <property type="nucleotide sequence ID" value="NZ_JBHSEI010000011.1"/>
</dbReference>
<comment type="subcellular location">
    <subcellularLocation>
        <location evidence="1">Membrane</location>
        <topology evidence="1">Multi-pass membrane protein</topology>
    </subcellularLocation>
</comment>
<protein>
    <submittedName>
        <fullName evidence="9">MFS transporter</fullName>
    </submittedName>
</protein>
<gene>
    <name evidence="9" type="ORF">ACFO0D_16610</name>
</gene>
<dbReference type="InterPro" id="IPR001958">
    <property type="entry name" value="Tet-R_TetA/multi-R_MdtG-like"/>
</dbReference>
<organism evidence="9 10">
    <name type="scientific">Deinococcus hohokamensis</name>
    <dbReference type="NCBI Taxonomy" id="309883"/>
    <lineage>
        <taxon>Bacteria</taxon>
        <taxon>Thermotogati</taxon>
        <taxon>Deinococcota</taxon>
        <taxon>Deinococci</taxon>
        <taxon>Deinococcales</taxon>
        <taxon>Deinococcaceae</taxon>
        <taxon>Deinococcus</taxon>
    </lineage>
</organism>
<evidence type="ECO:0000313" key="9">
    <source>
        <dbReference type="EMBL" id="MFC4639950.1"/>
    </source>
</evidence>